<protein>
    <recommendedName>
        <fullName evidence="11">Glycerol-3-phosphate dehydrogenase</fullName>
        <ecNumber evidence="11">1.1.1.94</ecNumber>
    </recommendedName>
</protein>
<feature type="binding site" evidence="9">
    <location>
        <position position="269"/>
    </location>
    <ligand>
        <name>NAD(+)</name>
        <dbReference type="ChEBI" id="CHEBI:57540"/>
    </ligand>
</feature>
<evidence type="ECO:0000256" key="7">
    <source>
        <dbReference type="PIRSR" id="PIRSR000114-1"/>
    </source>
</evidence>
<dbReference type="Gene3D" id="1.10.1040.10">
    <property type="entry name" value="N-(1-d-carboxylethyl)-l-norvaline Dehydrogenase, domain 2"/>
    <property type="match status" value="1"/>
</dbReference>
<evidence type="ECO:0000256" key="10">
    <source>
        <dbReference type="RuleBase" id="RU000437"/>
    </source>
</evidence>
<evidence type="ECO:0000256" key="2">
    <source>
        <dbReference type="ARBA" id="ARBA00022516"/>
    </source>
</evidence>
<comment type="catalytic activity">
    <reaction evidence="11">
        <text>sn-glycerol 3-phosphate + NADP(+) = dihydroxyacetone phosphate + NADPH + H(+)</text>
        <dbReference type="Rhea" id="RHEA:11096"/>
        <dbReference type="ChEBI" id="CHEBI:15378"/>
        <dbReference type="ChEBI" id="CHEBI:57597"/>
        <dbReference type="ChEBI" id="CHEBI:57642"/>
        <dbReference type="ChEBI" id="CHEBI:57783"/>
        <dbReference type="ChEBI" id="CHEBI:58349"/>
        <dbReference type="EC" id="1.1.1.94"/>
    </reaction>
</comment>
<dbReference type="SUPFAM" id="SSF48179">
    <property type="entry name" value="6-phosphogluconate dehydrogenase C-terminal domain-like"/>
    <property type="match status" value="1"/>
</dbReference>
<dbReference type="InterPro" id="IPR006168">
    <property type="entry name" value="G3P_DH_NAD-dep"/>
</dbReference>
<dbReference type="InterPro" id="IPR006109">
    <property type="entry name" value="G3P_DH_NAD-dep_C"/>
</dbReference>
<dbReference type="GO" id="GO:0005975">
    <property type="term" value="P:carbohydrate metabolic process"/>
    <property type="evidence" value="ECO:0007669"/>
    <property type="project" value="InterPro"/>
</dbReference>
<dbReference type="InterPro" id="IPR008927">
    <property type="entry name" value="6-PGluconate_DH-like_C_sf"/>
</dbReference>
<dbReference type="Pfam" id="PF07479">
    <property type="entry name" value="NAD_Gly3P_dh_C"/>
    <property type="match status" value="1"/>
</dbReference>
<keyword evidence="6" id="KW-1208">Phospholipid metabolism</keyword>
<accession>A0A1F5WT21</accession>
<dbReference type="PRINTS" id="PR00077">
    <property type="entry name" value="GPDHDRGNASE"/>
</dbReference>
<keyword evidence="5" id="KW-0594">Phospholipid biosynthesis</keyword>
<feature type="active site" description="Proton acceptor" evidence="7">
    <location>
        <position position="203"/>
    </location>
</feature>
<evidence type="ECO:0000259" key="12">
    <source>
        <dbReference type="Pfam" id="PF01210"/>
    </source>
</evidence>
<feature type="binding site" evidence="8">
    <location>
        <position position="113"/>
    </location>
    <ligand>
        <name>substrate</name>
    </ligand>
</feature>
<dbReference type="PANTHER" id="PTHR11728">
    <property type="entry name" value="GLYCEROL-3-PHOSPHATE DEHYDROGENASE"/>
    <property type="match status" value="1"/>
</dbReference>
<proteinExistence type="inferred from homology"/>
<keyword evidence="4" id="KW-0443">Lipid metabolism</keyword>
<evidence type="ECO:0000313" key="14">
    <source>
        <dbReference type="EMBL" id="OGF78796.1"/>
    </source>
</evidence>
<keyword evidence="3 10" id="KW-0560">Oxidoreductase</keyword>
<keyword evidence="9 10" id="KW-0520">NAD</keyword>
<dbReference type="AlphaFoldDB" id="A0A1F5WT21"/>
<feature type="binding site" evidence="9">
    <location>
        <position position="88"/>
    </location>
    <ligand>
        <name>NAD(+)</name>
        <dbReference type="ChEBI" id="CHEBI:57540"/>
    </ligand>
</feature>
<dbReference type="GO" id="GO:0141153">
    <property type="term" value="F:glycerol-3-phosphate dehydrogenase (NADP+) activity"/>
    <property type="evidence" value="ECO:0007669"/>
    <property type="project" value="RHEA"/>
</dbReference>
<evidence type="ECO:0000259" key="13">
    <source>
        <dbReference type="Pfam" id="PF07479"/>
    </source>
</evidence>
<dbReference type="GO" id="GO:0046168">
    <property type="term" value="P:glycerol-3-phosphate catabolic process"/>
    <property type="evidence" value="ECO:0007669"/>
    <property type="project" value="InterPro"/>
</dbReference>
<sequence>MKVFVDDAGEMGTSAGVVAALAGHEVTLRFRKYSQEQADLFNNLKNGVQRSNYLHLPDIELPESIRFADAFAPAEKTNAIILAVPTKFLEKAYSEIEPYIAWNPKCTLVLLSKGFASGSGMSWGVKIKNSLMLAGRRNFAVLSGYTPAKELASAHLTKKYFAASVASRDLNAIKKVRALFRNTHLGIVGTTDIRGVSIAGALKNAYAVGYGILLGLNENSLAWKYLEIAHKEMKVFLDNVGANPKTWSSPAVRGDFYGTCQGEIAWESRNISFGKFLAAYPSWFEINKHISENMVEGYESLKILWRIAHENKLRAPLLYCIHRICFYGASPIAIADCFKA</sequence>
<dbReference type="Gene3D" id="3.40.50.720">
    <property type="entry name" value="NAD(P)-binding Rossmann-like Domain"/>
    <property type="match status" value="1"/>
</dbReference>
<evidence type="ECO:0000256" key="11">
    <source>
        <dbReference type="RuleBase" id="RU000439"/>
    </source>
</evidence>
<dbReference type="InterPro" id="IPR011128">
    <property type="entry name" value="G3P_DH_NAD-dep_N"/>
</dbReference>
<gene>
    <name evidence="14" type="ORF">A2W54_04170</name>
</gene>
<dbReference type="InterPro" id="IPR036291">
    <property type="entry name" value="NAD(P)-bd_dom_sf"/>
</dbReference>
<dbReference type="GO" id="GO:0008654">
    <property type="term" value="P:phospholipid biosynthetic process"/>
    <property type="evidence" value="ECO:0007669"/>
    <property type="project" value="UniProtKB-KW"/>
</dbReference>
<feature type="domain" description="Glycerol-3-phosphate dehydrogenase NAD-dependent C-terminal" evidence="13">
    <location>
        <begin position="192"/>
        <end position="334"/>
    </location>
</feature>
<keyword evidence="2" id="KW-0444">Lipid biosynthesis</keyword>
<evidence type="ECO:0000256" key="1">
    <source>
        <dbReference type="ARBA" id="ARBA00011009"/>
    </source>
</evidence>
<dbReference type="GO" id="GO:0051287">
    <property type="term" value="F:NAD binding"/>
    <property type="evidence" value="ECO:0007669"/>
    <property type="project" value="InterPro"/>
</dbReference>
<name>A0A1F5WT21_9BACT</name>
<dbReference type="PANTHER" id="PTHR11728:SF1">
    <property type="entry name" value="GLYCEROL-3-PHOSPHATE DEHYDROGENASE [NAD(+)] 2, CHLOROPLASTIC"/>
    <property type="match status" value="1"/>
</dbReference>
<evidence type="ECO:0000256" key="3">
    <source>
        <dbReference type="ARBA" id="ARBA00023002"/>
    </source>
</evidence>
<evidence type="ECO:0000256" key="6">
    <source>
        <dbReference type="ARBA" id="ARBA00023264"/>
    </source>
</evidence>
<evidence type="ECO:0000256" key="8">
    <source>
        <dbReference type="PIRSR" id="PIRSR000114-2"/>
    </source>
</evidence>
<feature type="domain" description="Glycerol-3-phosphate dehydrogenase NAD-dependent N-terminal" evidence="12">
    <location>
        <begin position="8"/>
        <end position="163"/>
    </location>
</feature>
<organism evidence="14 15">
    <name type="scientific">Candidatus Giovannonibacteria bacterium RIFCSPHIGHO2_02_43_13</name>
    <dbReference type="NCBI Taxonomy" id="1798330"/>
    <lineage>
        <taxon>Bacteria</taxon>
        <taxon>Candidatus Giovannoniibacteriota</taxon>
    </lineage>
</organism>
<dbReference type="PIRSF" id="PIRSF000114">
    <property type="entry name" value="Glycerol-3-P_dh"/>
    <property type="match status" value="1"/>
</dbReference>
<dbReference type="GO" id="GO:0005829">
    <property type="term" value="C:cytosol"/>
    <property type="evidence" value="ECO:0007669"/>
    <property type="project" value="TreeGrafter"/>
</dbReference>
<evidence type="ECO:0000256" key="9">
    <source>
        <dbReference type="PIRSR" id="PIRSR000114-3"/>
    </source>
</evidence>
<comment type="similarity">
    <text evidence="1 10">Belongs to the NAD-dependent glycerol-3-phosphate dehydrogenase family.</text>
</comment>
<dbReference type="InterPro" id="IPR013328">
    <property type="entry name" value="6PGD_dom2"/>
</dbReference>
<reference evidence="14 15" key="1">
    <citation type="journal article" date="2016" name="Nat. Commun.">
        <title>Thousands of microbial genomes shed light on interconnected biogeochemical processes in an aquifer system.</title>
        <authorList>
            <person name="Anantharaman K."/>
            <person name="Brown C.T."/>
            <person name="Hug L.A."/>
            <person name="Sharon I."/>
            <person name="Castelle C.J."/>
            <person name="Probst A.J."/>
            <person name="Thomas B.C."/>
            <person name="Singh A."/>
            <person name="Wilkins M.J."/>
            <person name="Karaoz U."/>
            <person name="Brodie E.L."/>
            <person name="Williams K.H."/>
            <person name="Hubbard S.S."/>
            <person name="Banfield J.F."/>
        </authorList>
    </citation>
    <scope>NUCLEOTIDE SEQUENCE [LARGE SCALE GENOMIC DNA]</scope>
</reference>
<dbReference type="SUPFAM" id="SSF51735">
    <property type="entry name" value="NAD(P)-binding Rossmann-fold domains"/>
    <property type="match status" value="1"/>
</dbReference>
<dbReference type="EMBL" id="MFHI01000019">
    <property type="protein sequence ID" value="OGF78796.1"/>
    <property type="molecule type" value="Genomic_DNA"/>
</dbReference>
<evidence type="ECO:0000256" key="4">
    <source>
        <dbReference type="ARBA" id="ARBA00023098"/>
    </source>
</evidence>
<dbReference type="EC" id="1.1.1.94" evidence="11"/>
<dbReference type="Proteomes" id="UP000178425">
    <property type="component" value="Unassembled WGS sequence"/>
</dbReference>
<feature type="binding site" evidence="9">
    <location>
        <position position="148"/>
    </location>
    <ligand>
        <name>NAD(+)</name>
        <dbReference type="ChEBI" id="CHEBI:57540"/>
    </ligand>
</feature>
<evidence type="ECO:0000256" key="5">
    <source>
        <dbReference type="ARBA" id="ARBA00023209"/>
    </source>
</evidence>
<dbReference type="Pfam" id="PF01210">
    <property type="entry name" value="NAD_Gly3P_dh_N"/>
    <property type="match status" value="1"/>
</dbReference>
<feature type="binding site" evidence="8">
    <location>
        <begin position="269"/>
        <end position="270"/>
    </location>
    <ligand>
        <name>substrate</name>
    </ligand>
</feature>
<evidence type="ECO:0000313" key="15">
    <source>
        <dbReference type="Proteomes" id="UP000178425"/>
    </source>
</evidence>
<comment type="caution">
    <text evidence="14">The sequence shown here is derived from an EMBL/GenBank/DDBJ whole genome shotgun (WGS) entry which is preliminary data.</text>
</comment>